<name>A0ABR6E3C1_9HYPH</name>
<proteinExistence type="predicted"/>
<evidence type="ECO:0008006" key="3">
    <source>
        <dbReference type="Google" id="ProtNLM"/>
    </source>
</evidence>
<dbReference type="Proteomes" id="UP000548119">
    <property type="component" value="Unassembled WGS sequence"/>
</dbReference>
<evidence type="ECO:0000313" key="2">
    <source>
        <dbReference type="Proteomes" id="UP000548119"/>
    </source>
</evidence>
<gene>
    <name evidence="1" type="ORF">GGR10_000599</name>
</gene>
<dbReference type="EMBL" id="JACJIR010000002">
    <property type="protein sequence ID" value="MBA9082758.1"/>
    <property type="molecule type" value="Genomic_DNA"/>
</dbReference>
<comment type="caution">
    <text evidence="1">The sequence shown here is derived from an EMBL/GenBank/DDBJ whole genome shotgun (WGS) entry which is preliminary data.</text>
</comment>
<keyword evidence="2" id="KW-1185">Reference proteome</keyword>
<protein>
    <recommendedName>
        <fullName evidence="3">Secreted protein</fullName>
    </recommendedName>
</protein>
<dbReference type="RefSeq" id="WP_182479813.1">
    <property type="nucleotide sequence ID" value="NZ_CAWPNC010000002.1"/>
</dbReference>
<sequence length="78" mass="8844">MVFQVKAFQACLWWIVVCRMDVWGVEAYIGKNHGHGVRMCGGWRIRDAIVEWGQCIGRYGDCGPGPVVVDVLIRVHRS</sequence>
<organism evidence="1 2">
    <name type="scientific">Bartonella chomelii</name>
    <dbReference type="NCBI Taxonomy" id="236402"/>
    <lineage>
        <taxon>Bacteria</taxon>
        <taxon>Pseudomonadati</taxon>
        <taxon>Pseudomonadota</taxon>
        <taxon>Alphaproteobacteria</taxon>
        <taxon>Hyphomicrobiales</taxon>
        <taxon>Bartonellaceae</taxon>
        <taxon>Bartonella</taxon>
    </lineage>
</organism>
<reference evidence="1 2" key="1">
    <citation type="submission" date="2020-08" db="EMBL/GenBank/DDBJ databases">
        <title>Genomic Encyclopedia of Type Strains, Phase IV (KMG-IV): sequencing the most valuable type-strain genomes for metagenomic binning, comparative biology and taxonomic classification.</title>
        <authorList>
            <person name="Goeker M."/>
        </authorList>
    </citation>
    <scope>NUCLEOTIDE SEQUENCE [LARGE SCALE GENOMIC DNA]</scope>
    <source>
        <strain evidence="1 2">DSM 21431</strain>
    </source>
</reference>
<evidence type="ECO:0000313" key="1">
    <source>
        <dbReference type="EMBL" id="MBA9082758.1"/>
    </source>
</evidence>
<accession>A0ABR6E3C1</accession>